<dbReference type="EMBL" id="PEDL01000001">
    <property type="protein sequence ID" value="PHV72043.1"/>
    <property type="molecule type" value="Genomic_DNA"/>
</dbReference>
<keyword evidence="2" id="KW-1185">Reference proteome</keyword>
<reference evidence="1" key="1">
    <citation type="submission" date="2017-10" db="EMBL/GenBank/DDBJ databases">
        <title>Genome sequence of cellulolytic Lachnospiraceae bacterium XHS1971 isolated from hotspring sediment.</title>
        <authorList>
            <person name="Vasudevan G."/>
            <person name="Joshi A.J."/>
            <person name="Hivarkar S."/>
            <person name="Lanjekar V.B."/>
            <person name="Dhakephalkar P.K."/>
            <person name="Dagar S."/>
        </authorList>
    </citation>
    <scope>NUCLEOTIDE SEQUENCE</scope>
    <source>
        <strain evidence="1">XHS1971</strain>
    </source>
</reference>
<evidence type="ECO:0000313" key="1">
    <source>
        <dbReference type="EMBL" id="PHV72043.1"/>
    </source>
</evidence>
<name>A0AC61DGU8_9FIRM</name>
<comment type="caution">
    <text evidence="1">The sequence shown here is derived from an EMBL/GenBank/DDBJ whole genome shotgun (WGS) entry which is preliminary data.</text>
</comment>
<evidence type="ECO:0000313" key="2">
    <source>
        <dbReference type="Proteomes" id="UP000224460"/>
    </source>
</evidence>
<gene>
    <name evidence="1" type="ORF">CS063_00770</name>
</gene>
<protein>
    <submittedName>
        <fullName evidence="1">Uncharacterized protein</fullName>
    </submittedName>
</protein>
<dbReference type="Proteomes" id="UP000224460">
    <property type="component" value="Unassembled WGS sequence"/>
</dbReference>
<sequence>MFIGTLKITFRASWVHSLKEKRMIVQSLISKTRNTFNVSIHEVENMDRHQWIVIGIALVSNSPRELNHTLDKVLQFMEAHTEAELIASELEIL</sequence>
<accession>A0AC61DGU8</accession>
<proteinExistence type="predicted"/>
<organism evidence="1 2">
    <name type="scientific">Sporanaerobium hydrogeniformans</name>
    <dbReference type="NCBI Taxonomy" id="3072179"/>
    <lineage>
        <taxon>Bacteria</taxon>
        <taxon>Bacillati</taxon>
        <taxon>Bacillota</taxon>
        <taxon>Clostridia</taxon>
        <taxon>Lachnospirales</taxon>
        <taxon>Lachnospiraceae</taxon>
        <taxon>Sporanaerobium</taxon>
    </lineage>
</organism>